<keyword evidence="7 9" id="KW-0368">Histidine biosynthesis</keyword>
<dbReference type="EMBL" id="CM007371">
    <property type="protein sequence ID" value="OIW01986.1"/>
    <property type="molecule type" value="Genomic_DNA"/>
</dbReference>
<dbReference type="SUPFAM" id="SSF54211">
    <property type="entry name" value="Ribosomal protein S5 domain 2-like"/>
    <property type="match status" value="2"/>
</dbReference>
<dbReference type="Proteomes" id="UP000188354">
    <property type="component" value="Chromosome LG11"/>
</dbReference>
<evidence type="ECO:0000256" key="9">
    <source>
        <dbReference type="RuleBase" id="RU000598"/>
    </source>
</evidence>
<organism evidence="11 12">
    <name type="scientific">Lupinus angustifolius</name>
    <name type="common">Narrow-leaved blue lupine</name>
    <dbReference type="NCBI Taxonomy" id="3871"/>
    <lineage>
        <taxon>Eukaryota</taxon>
        <taxon>Viridiplantae</taxon>
        <taxon>Streptophyta</taxon>
        <taxon>Embryophyta</taxon>
        <taxon>Tracheophyta</taxon>
        <taxon>Spermatophyta</taxon>
        <taxon>Magnoliopsida</taxon>
        <taxon>eudicotyledons</taxon>
        <taxon>Gunneridae</taxon>
        <taxon>Pentapetalae</taxon>
        <taxon>rosids</taxon>
        <taxon>fabids</taxon>
        <taxon>Fabales</taxon>
        <taxon>Fabaceae</taxon>
        <taxon>Papilionoideae</taxon>
        <taxon>50 kb inversion clade</taxon>
        <taxon>genistoids sensu lato</taxon>
        <taxon>core genistoids</taxon>
        <taxon>Genisteae</taxon>
        <taxon>Lupinus</taxon>
    </lineage>
</organism>
<feature type="compositionally biased region" description="Basic and acidic residues" evidence="10">
    <location>
        <begin position="404"/>
        <end position="420"/>
    </location>
</feature>
<feature type="compositionally biased region" description="Polar residues" evidence="10">
    <location>
        <begin position="499"/>
        <end position="515"/>
    </location>
</feature>
<evidence type="ECO:0000256" key="8">
    <source>
        <dbReference type="ARBA" id="ARBA00023239"/>
    </source>
</evidence>
<feature type="compositionally biased region" description="Basic and acidic residues" evidence="10">
    <location>
        <begin position="235"/>
        <end position="247"/>
    </location>
</feature>
<dbReference type="AlphaFoldDB" id="A0A1J7H686"/>
<comment type="similarity">
    <text evidence="4 9">Belongs to the imidazoleglycerol-phosphate dehydratase family.</text>
</comment>
<dbReference type="PROSITE" id="PS00954">
    <property type="entry name" value="IGP_DEHYDRATASE_1"/>
    <property type="match status" value="1"/>
</dbReference>
<evidence type="ECO:0000256" key="4">
    <source>
        <dbReference type="ARBA" id="ARBA00007481"/>
    </source>
</evidence>
<dbReference type="Gramene" id="OIW01986">
    <property type="protein sequence ID" value="OIW01986"/>
    <property type="gene ID" value="TanjilG_14017"/>
</dbReference>
<dbReference type="NCBIfam" id="NF002111">
    <property type="entry name" value="PRK00951.2-1"/>
    <property type="match status" value="1"/>
</dbReference>
<evidence type="ECO:0000256" key="1">
    <source>
        <dbReference type="ARBA" id="ARBA00001723"/>
    </source>
</evidence>
<comment type="catalytic activity">
    <reaction evidence="1 9">
        <text>D-erythro-1-(imidazol-4-yl)glycerol 3-phosphate = 3-(imidazol-4-yl)-2-oxopropyl phosphate + H2O</text>
        <dbReference type="Rhea" id="RHEA:11040"/>
        <dbReference type="ChEBI" id="CHEBI:15377"/>
        <dbReference type="ChEBI" id="CHEBI:57766"/>
        <dbReference type="ChEBI" id="CHEBI:58278"/>
        <dbReference type="EC" id="4.2.1.19"/>
    </reaction>
</comment>
<feature type="compositionally biased region" description="Basic and acidic residues" evidence="10">
    <location>
        <begin position="380"/>
        <end position="398"/>
    </location>
</feature>
<evidence type="ECO:0000256" key="6">
    <source>
        <dbReference type="ARBA" id="ARBA00022605"/>
    </source>
</evidence>
<dbReference type="EC" id="4.2.1.19" evidence="5 9"/>
<dbReference type="PROSITE" id="PS00955">
    <property type="entry name" value="IGP_DEHYDRATASE_2"/>
    <property type="match status" value="1"/>
</dbReference>
<dbReference type="PANTHER" id="PTHR23133">
    <property type="entry name" value="IMIDAZOLEGLYCEROL-PHOSPHATE DEHYDRATASE HIS7"/>
    <property type="match status" value="1"/>
</dbReference>
<dbReference type="InterPro" id="IPR020568">
    <property type="entry name" value="Ribosomal_Su5_D2-typ_SF"/>
</dbReference>
<evidence type="ECO:0000256" key="10">
    <source>
        <dbReference type="SAM" id="MobiDB-lite"/>
    </source>
</evidence>
<accession>A0A1J7H686</accession>
<dbReference type="InterPro" id="IPR038494">
    <property type="entry name" value="IGPD_sf"/>
</dbReference>
<dbReference type="CDD" id="cd07914">
    <property type="entry name" value="IGPD"/>
    <property type="match status" value="1"/>
</dbReference>
<sequence length="521" mass="57868">MHNPRNVSSAALVGDIDTSAPTTIPLVNSVSRFGEVKRVTKETNVAVRINLDGSGVADSSTGIPFLDHMLDQIASHGVFDVHVKATGDIHIDDHHTNEDVALAIGTALLQALGDRKGINRFGDFSAPLDEALVHVSLDLSGRPHLGYNLDIPTQRVGTYDTQLVEHFFQSLVNTSGMTLHIRQLAGTNSHHIIEATFKAFARALRQATEHDPRRLGTVPSYIGWMGVRKKETRFVTEDTTSDDKVEDLNEEVSASESGSESGSESEGDEDVKLPEPSKIAVNNRGALLDKLGDIIWPENVEWTHKLAIDIDQEQEVDVNDDLARELAFYTQALEGTKQAFDKIQSTGQPFLRPPDYYAEMVKTDTHMVKVKGRLLAEKRKMEEADERRKARESKKLAKEIQAQKTKERAKQKKEDIESVKQWRKQRQKSGFASGGNDAEFNFEDGKVFERSKKKRPGVLPGDRSGGKARQGFSKGKKPNKRESRDSKFGFGGRKGLKKQNTADTTYGINKGSAQGNKKRKR</sequence>
<feature type="region of interest" description="Disordered" evidence="10">
    <location>
        <begin position="380"/>
        <end position="521"/>
    </location>
</feature>
<evidence type="ECO:0000256" key="2">
    <source>
        <dbReference type="ARBA" id="ARBA00004229"/>
    </source>
</evidence>
<dbReference type="GO" id="GO:0004424">
    <property type="term" value="F:imidazoleglycerol-phosphate dehydratase activity"/>
    <property type="evidence" value="ECO:0007669"/>
    <property type="project" value="UniProtKB-EC"/>
</dbReference>
<dbReference type="InterPro" id="IPR020565">
    <property type="entry name" value="ImidazoleglycerP_deHydtase_CS"/>
</dbReference>
<dbReference type="FunFam" id="3.30.230.40:FF:000003">
    <property type="entry name" value="Imidazoleglycerol-phosphate dehydratase HisB"/>
    <property type="match status" value="1"/>
</dbReference>
<feature type="compositionally biased region" description="Low complexity" evidence="10">
    <location>
        <begin position="251"/>
        <end position="262"/>
    </location>
</feature>
<evidence type="ECO:0000256" key="3">
    <source>
        <dbReference type="ARBA" id="ARBA00005047"/>
    </source>
</evidence>
<dbReference type="HAMAP" id="MF_00076">
    <property type="entry name" value="HisB"/>
    <property type="match status" value="1"/>
</dbReference>
<dbReference type="GO" id="GO:0009507">
    <property type="term" value="C:chloroplast"/>
    <property type="evidence" value="ECO:0007669"/>
    <property type="project" value="UniProtKB-SubCell"/>
</dbReference>
<dbReference type="UniPathway" id="UPA00031">
    <property type="reaction ID" value="UER00011"/>
</dbReference>
<evidence type="ECO:0000256" key="7">
    <source>
        <dbReference type="ARBA" id="ARBA00023102"/>
    </source>
</evidence>
<evidence type="ECO:0000313" key="11">
    <source>
        <dbReference type="EMBL" id="OIW01986.1"/>
    </source>
</evidence>
<evidence type="ECO:0000256" key="5">
    <source>
        <dbReference type="ARBA" id="ARBA00012075"/>
    </source>
</evidence>
<proteinExistence type="inferred from homology"/>
<name>A0A1J7H686_LUPAN</name>
<dbReference type="Pfam" id="PF00475">
    <property type="entry name" value="IGPD"/>
    <property type="match status" value="1"/>
</dbReference>
<dbReference type="GO" id="GO:0000105">
    <property type="term" value="P:L-histidine biosynthetic process"/>
    <property type="evidence" value="ECO:0007669"/>
    <property type="project" value="UniProtKB-UniPathway"/>
</dbReference>
<keyword evidence="8 9" id="KW-0456">Lyase</keyword>
<reference evidence="11 12" key="1">
    <citation type="journal article" date="2017" name="Plant Biotechnol. J.">
        <title>A comprehensive draft genome sequence for lupin (Lupinus angustifolius), an emerging health food: insights into plant-microbe interactions and legume evolution.</title>
        <authorList>
            <person name="Hane J.K."/>
            <person name="Ming Y."/>
            <person name="Kamphuis L.G."/>
            <person name="Nelson M.N."/>
            <person name="Garg G."/>
            <person name="Atkins C.A."/>
            <person name="Bayer P.E."/>
            <person name="Bravo A."/>
            <person name="Bringans S."/>
            <person name="Cannon S."/>
            <person name="Edwards D."/>
            <person name="Foley R."/>
            <person name="Gao L.L."/>
            <person name="Harrison M.J."/>
            <person name="Huang W."/>
            <person name="Hurgobin B."/>
            <person name="Li S."/>
            <person name="Liu C.W."/>
            <person name="McGrath A."/>
            <person name="Morahan G."/>
            <person name="Murray J."/>
            <person name="Weller J."/>
            <person name="Jian J."/>
            <person name="Singh K.B."/>
        </authorList>
    </citation>
    <scope>NUCLEOTIDE SEQUENCE [LARGE SCALE GENOMIC DNA]</scope>
    <source>
        <strain evidence="12">cv. Tanjil</strain>
        <tissue evidence="11">Whole plant</tissue>
    </source>
</reference>
<comment type="pathway">
    <text evidence="3 9">Amino-acid biosynthesis; L-histidine biosynthesis; L-histidine from 5-phospho-alpha-D-ribose 1-diphosphate: step 6/9.</text>
</comment>
<dbReference type="Gene3D" id="3.30.230.40">
    <property type="entry name" value="Imidazole glycerol phosphate dehydratase, domain 1"/>
    <property type="match status" value="2"/>
</dbReference>
<keyword evidence="6" id="KW-0028">Amino-acid biosynthesis</keyword>
<feature type="region of interest" description="Disordered" evidence="10">
    <location>
        <begin position="235"/>
        <end position="277"/>
    </location>
</feature>
<dbReference type="InterPro" id="IPR008610">
    <property type="entry name" value="Ebp2"/>
</dbReference>
<dbReference type="Pfam" id="PF05890">
    <property type="entry name" value="Ebp2"/>
    <property type="match status" value="1"/>
</dbReference>
<dbReference type="NCBIfam" id="NF002108">
    <property type="entry name" value="PRK00951.1-3"/>
    <property type="match status" value="1"/>
</dbReference>
<evidence type="ECO:0000313" key="12">
    <source>
        <dbReference type="Proteomes" id="UP000188354"/>
    </source>
</evidence>
<protein>
    <recommendedName>
        <fullName evidence="5 9">Imidazoleglycerol-phosphate dehydratase</fullName>
        <ecNumber evidence="5 9">4.2.1.19</ecNumber>
    </recommendedName>
</protein>
<keyword evidence="12" id="KW-1185">Reference proteome</keyword>
<dbReference type="InterPro" id="IPR000807">
    <property type="entry name" value="ImidazoleglycerolP_deHydtase"/>
</dbReference>
<gene>
    <name evidence="11" type="ORF">TanjilG_14017</name>
</gene>
<dbReference type="NCBIfam" id="NF002114">
    <property type="entry name" value="PRK00951.2-4"/>
    <property type="match status" value="1"/>
</dbReference>
<comment type="subcellular location">
    <subcellularLocation>
        <location evidence="2">Plastid</location>
        <location evidence="2">Chloroplast</location>
    </subcellularLocation>
</comment>
<dbReference type="FunFam" id="3.30.230.40:FF:000002">
    <property type="entry name" value="Imidazoleglycerol-phosphate dehydratase"/>
    <property type="match status" value="1"/>
</dbReference>
<dbReference type="PANTHER" id="PTHR23133:SF2">
    <property type="entry name" value="IMIDAZOLEGLYCEROL-PHOSPHATE DEHYDRATASE"/>
    <property type="match status" value="1"/>
</dbReference>